<sequence>MAERQRRKAARDSTSTVVSTSLVGDVAKRASLLWPGKQRSRPPVQGVGTHHIVPMSDEGMAMDEIENDTLGVTTPDPENPFKTPNASTVSLNNPGDSAIMTEASASTAQRLSDSLTTPTKASFGQPRSHPPPKPLDLPEPRAPPPHTGAPHTNQPPEPIPPPTITADVHEEELPEKRWWTDWLCGCREREDNQAARTNPFE</sequence>
<dbReference type="EMBL" id="MU274902">
    <property type="protein sequence ID" value="KAI0093404.1"/>
    <property type="molecule type" value="Genomic_DNA"/>
</dbReference>
<comment type="caution">
    <text evidence="1">The sequence shown here is derived from an EMBL/GenBank/DDBJ whole genome shotgun (WGS) entry which is preliminary data.</text>
</comment>
<evidence type="ECO:0000313" key="2">
    <source>
        <dbReference type="Proteomes" id="UP001055072"/>
    </source>
</evidence>
<keyword evidence="2" id="KW-1185">Reference proteome</keyword>
<proteinExistence type="predicted"/>
<gene>
    <name evidence="1" type="ORF">BDY19DRAFT_424520</name>
</gene>
<organism evidence="1 2">
    <name type="scientific">Irpex rosettiformis</name>
    <dbReference type="NCBI Taxonomy" id="378272"/>
    <lineage>
        <taxon>Eukaryota</taxon>
        <taxon>Fungi</taxon>
        <taxon>Dikarya</taxon>
        <taxon>Basidiomycota</taxon>
        <taxon>Agaricomycotina</taxon>
        <taxon>Agaricomycetes</taxon>
        <taxon>Polyporales</taxon>
        <taxon>Irpicaceae</taxon>
        <taxon>Irpex</taxon>
    </lineage>
</organism>
<protein>
    <submittedName>
        <fullName evidence="1">Uncharacterized protein</fullName>
    </submittedName>
</protein>
<reference evidence="1" key="1">
    <citation type="journal article" date="2021" name="Environ. Microbiol.">
        <title>Gene family expansions and transcriptome signatures uncover fungal adaptations to wood decay.</title>
        <authorList>
            <person name="Hage H."/>
            <person name="Miyauchi S."/>
            <person name="Viragh M."/>
            <person name="Drula E."/>
            <person name="Min B."/>
            <person name="Chaduli D."/>
            <person name="Navarro D."/>
            <person name="Favel A."/>
            <person name="Norest M."/>
            <person name="Lesage-Meessen L."/>
            <person name="Balint B."/>
            <person name="Merenyi Z."/>
            <person name="de Eugenio L."/>
            <person name="Morin E."/>
            <person name="Martinez A.T."/>
            <person name="Baldrian P."/>
            <person name="Stursova M."/>
            <person name="Martinez M.J."/>
            <person name="Novotny C."/>
            <person name="Magnuson J.K."/>
            <person name="Spatafora J.W."/>
            <person name="Maurice S."/>
            <person name="Pangilinan J."/>
            <person name="Andreopoulos W."/>
            <person name="LaButti K."/>
            <person name="Hundley H."/>
            <person name="Na H."/>
            <person name="Kuo A."/>
            <person name="Barry K."/>
            <person name="Lipzen A."/>
            <person name="Henrissat B."/>
            <person name="Riley R."/>
            <person name="Ahrendt S."/>
            <person name="Nagy L.G."/>
            <person name="Grigoriev I.V."/>
            <person name="Martin F."/>
            <person name="Rosso M.N."/>
        </authorList>
    </citation>
    <scope>NUCLEOTIDE SEQUENCE</scope>
    <source>
        <strain evidence="1">CBS 384.51</strain>
    </source>
</reference>
<name>A0ACB8UGQ2_9APHY</name>
<evidence type="ECO:0000313" key="1">
    <source>
        <dbReference type="EMBL" id="KAI0093404.1"/>
    </source>
</evidence>
<accession>A0ACB8UGQ2</accession>
<dbReference type="Proteomes" id="UP001055072">
    <property type="component" value="Unassembled WGS sequence"/>
</dbReference>